<accession>A0A7I8VRN5</accession>
<gene>
    <name evidence="2" type="ORF">DGYR_LOCUS7250</name>
</gene>
<evidence type="ECO:0000313" key="3">
    <source>
        <dbReference type="Proteomes" id="UP000549394"/>
    </source>
</evidence>
<evidence type="ECO:0000256" key="1">
    <source>
        <dbReference type="SAM" id="Coils"/>
    </source>
</evidence>
<dbReference type="Proteomes" id="UP000549394">
    <property type="component" value="Unassembled WGS sequence"/>
</dbReference>
<feature type="coiled-coil region" evidence="1">
    <location>
        <begin position="161"/>
        <end position="188"/>
    </location>
</feature>
<dbReference type="EMBL" id="CAJFCJ010000009">
    <property type="protein sequence ID" value="CAD5118949.1"/>
    <property type="molecule type" value="Genomic_DNA"/>
</dbReference>
<sequence length="253" mass="29717">MEFIQRKNWESAARKAVEFSAKSKLNDSKIEQLLANRGSQFPARRGSLWKADDDVPRLADFVVKLMKKPRSGTESEIRRKILENRTARPDRRVYLLNPRKPEEIGCSLCLNYAHSTLQQNVNAITADTLIAARRKLLIRKQIAKQTDDRINVNNKRRPDYYQQLNAIKNESKSQIRRLEQMNDDEKLRACGLFVDEDEVKSHYLPPHKWMGNYLSRKFKSLSSPEKMVSFNKQINNNNYVYTKIRPKSRRDLH</sequence>
<organism evidence="2 3">
    <name type="scientific">Dimorphilus gyrociliatus</name>
    <dbReference type="NCBI Taxonomy" id="2664684"/>
    <lineage>
        <taxon>Eukaryota</taxon>
        <taxon>Metazoa</taxon>
        <taxon>Spiralia</taxon>
        <taxon>Lophotrochozoa</taxon>
        <taxon>Annelida</taxon>
        <taxon>Polychaeta</taxon>
        <taxon>Polychaeta incertae sedis</taxon>
        <taxon>Dinophilidae</taxon>
        <taxon>Dimorphilus</taxon>
    </lineage>
</organism>
<evidence type="ECO:0000313" key="2">
    <source>
        <dbReference type="EMBL" id="CAD5118949.1"/>
    </source>
</evidence>
<keyword evidence="1" id="KW-0175">Coiled coil</keyword>
<proteinExistence type="predicted"/>
<dbReference type="AlphaFoldDB" id="A0A7I8VRN5"/>
<keyword evidence="3" id="KW-1185">Reference proteome</keyword>
<reference evidence="2 3" key="1">
    <citation type="submission" date="2020-08" db="EMBL/GenBank/DDBJ databases">
        <authorList>
            <person name="Hejnol A."/>
        </authorList>
    </citation>
    <scope>NUCLEOTIDE SEQUENCE [LARGE SCALE GENOMIC DNA]</scope>
</reference>
<protein>
    <submittedName>
        <fullName evidence="2">Uncharacterized protein</fullName>
    </submittedName>
</protein>
<comment type="caution">
    <text evidence="2">The sequence shown here is derived from an EMBL/GenBank/DDBJ whole genome shotgun (WGS) entry which is preliminary data.</text>
</comment>
<name>A0A7I8VRN5_9ANNE</name>